<dbReference type="Proteomes" id="UP001236369">
    <property type="component" value="Unassembled WGS sequence"/>
</dbReference>
<dbReference type="EMBL" id="JAUSVV010000022">
    <property type="protein sequence ID" value="MDQ0445157.1"/>
    <property type="molecule type" value="Genomic_DNA"/>
</dbReference>
<gene>
    <name evidence="1" type="ORF">QO016_004684</name>
</gene>
<sequence length="140" mass="15917">MANNWSKTLKNQAADKAIGAAASFYHTLGRMNWAVTGAKSDEFYKIFNDVHSKRSEMSVSLIGLKRYHKSVQDAFCDNEHKKLDLIKAKADKVLKVDSTTGEKQELKNMVIDLANAAKSRIDYIEKISANRKLRLFPIRR</sequence>
<accession>A0ABU0HS49</accession>
<evidence type="ECO:0008006" key="3">
    <source>
        <dbReference type="Google" id="ProtNLM"/>
    </source>
</evidence>
<name>A0ABU0HS49_9HYPH</name>
<comment type="caution">
    <text evidence="1">The sequence shown here is derived from an EMBL/GenBank/DDBJ whole genome shotgun (WGS) entry which is preliminary data.</text>
</comment>
<evidence type="ECO:0000313" key="1">
    <source>
        <dbReference type="EMBL" id="MDQ0445157.1"/>
    </source>
</evidence>
<evidence type="ECO:0000313" key="2">
    <source>
        <dbReference type="Proteomes" id="UP001236369"/>
    </source>
</evidence>
<organism evidence="1 2">
    <name type="scientific">Methylobacterium persicinum</name>
    <dbReference type="NCBI Taxonomy" id="374426"/>
    <lineage>
        <taxon>Bacteria</taxon>
        <taxon>Pseudomonadati</taxon>
        <taxon>Pseudomonadota</taxon>
        <taxon>Alphaproteobacteria</taxon>
        <taxon>Hyphomicrobiales</taxon>
        <taxon>Methylobacteriaceae</taxon>
        <taxon>Methylobacterium</taxon>
    </lineage>
</organism>
<protein>
    <recommendedName>
        <fullName evidence="3">Phasin domain-containing protein</fullName>
    </recommendedName>
</protein>
<reference evidence="1 2" key="1">
    <citation type="submission" date="2023-07" db="EMBL/GenBank/DDBJ databases">
        <title>Genomic Encyclopedia of Type Strains, Phase IV (KMG-IV): sequencing the most valuable type-strain genomes for metagenomic binning, comparative biology and taxonomic classification.</title>
        <authorList>
            <person name="Goeker M."/>
        </authorList>
    </citation>
    <scope>NUCLEOTIDE SEQUENCE [LARGE SCALE GENOMIC DNA]</scope>
    <source>
        <strain evidence="1 2">DSM 19562</strain>
    </source>
</reference>
<proteinExistence type="predicted"/>
<keyword evidence="2" id="KW-1185">Reference proteome</keyword>
<dbReference type="RefSeq" id="WP_238249909.1">
    <property type="nucleotide sequence ID" value="NZ_BPQX01000035.1"/>
</dbReference>